<gene>
    <name evidence="2" type="ORF">A4U43_C04F30990</name>
</gene>
<feature type="region of interest" description="Disordered" evidence="1">
    <location>
        <begin position="1"/>
        <end position="46"/>
    </location>
</feature>
<accession>A0A5P1FA39</accession>
<dbReference type="Proteomes" id="UP000243459">
    <property type="component" value="Chromosome 4"/>
</dbReference>
<feature type="compositionally biased region" description="Polar residues" evidence="1">
    <location>
        <begin position="19"/>
        <end position="42"/>
    </location>
</feature>
<name>A0A5P1FA39_ASPOF</name>
<organism evidence="2 3">
    <name type="scientific">Asparagus officinalis</name>
    <name type="common">Garden asparagus</name>
    <dbReference type="NCBI Taxonomy" id="4686"/>
    <lineage>
        <taxon>Eukaryota</taxon>
        <taxon>Viridiplantae</taxon>
        <taxon>Streptophyta</taxon>
        <taxon>Embryophyta</taxon>
        <taxon>Tracheophyta</taxon>
        <taxon>Spermatophyta</taxon>
        <taxon>Magnoliopsida</taxon>
        <taxon>Liliopsida</taxon>
        <taxon>Asparagales</taxon>
        <taxon>Asparagaceae</taxon>
        <taxon>Asparagoideae</taxon>
        <taxon>Asparagus</taxon>
    </lineage>
</organism>
<evidence type="ECO:0000313" key="3">
    <source>
        <dbReference type="Proteomes" id="UP000243459"/>
    </source>
</evidence>
<proteinExistence type="predicted"/>
<dbReference type="AlphaFoldDB" id="A0A5P1FA39"/>
<keyword evidence="3" id="KW-1185">Reference proteome</keyword>
<dbReference type="Gramene" id="ONK73390">
    <property type="protein sequence ID" value="ONK73390"/>
    <property type="gene ID" value="A4U43_C04F30990"/>
</dbReference>
<reference evidence="3" key="1">
    <citation type="journal article" date="2017" name="Nat. Commun.">
        <title>The asparagus genome sheds light on the origin and evolution of a young Y chromosome.</title>
        <authorList>
            <person name="Harkess A."/>
            <person name="Zhou J."/>
            <person name="Xu C."/>
            <person name="Bowers J.E."/>
            <person name="Van der Hulst R."/>
            <person name="Ayyampalayam S."/>
            <person name="Mercati F."/>
            <person name="Riccardi P."/>
            <person name="McKain M.R."/>
            <person name="Kakrana A."/>
            <person name="Tang H."/>
            <person name="Ray J."/>
            <person name="Groenendijk J."/>
            <person name="Arikit S."/>
            <person name="Mathioni S.M."/>
            <person name="Nakano M."/>
            <person name="Shan H."/>
            <person name="Telgmann-Rauber A."/>
            <person name="Kanno A."/>
            <person name="Yue Z."/>
            <person name="Chen H."/>
            <person name="Li W."/>
            <person name="Chen Y."/>
            <person name="Xu X."/>
            <person name="Zhang Y."/>
            <person name="Luo S."/>
            <person name="Chen H."/>
            <person name="Gao J."/>
            <person name="Mao Z."/>
            <person name="Pires J.C."/>
            <person name="Luo M."/>
            <person name="Kudrna D."/>
            <person name="Wing R.A."/>
            <person name="Meyers B.C."/>
            <person name="Yi K."/>
            <person name="Kong H."/>
            <person name="Lavrijsen P."/>
            <person name="Sunseri F."/>
            <person name="Falavigna A."/>
            <person name="Ye Y."/>
            <person name="Leebens-Mack J.H."/>
            <person name="Chen G."/>
        </authorList>
    </citation>
    <scope>NUCLEOTIDE SEQUENCE [LARGE SCALE GENOMIC DNA]</scope>
    <source>
        <strain evidence="3">cv. DH0086</strain>
    </source>
</reference>
<protein>
    <submittedName>
        <fullName evidence="2">Uncharacterized protein</fullName>
    </submittedName>
</protein>
<sequence>MKSATKTQRAKRAPAQSAKLATTSSVNSYRQNPTINDESSSGRPPMVIKISSSMVDQVFRCPKALLKAQRARTVPDPKIADDGCGTYPSPSLDTPAPPPLSRSISCLCDVGINMEKKRRKKKIEVVRMDEDDYYL</sequence>
<dbReference type="EMBL" id="CM007384">
    <property type="protein sequence ID" value="ONK73390.1"/>
    <property type="molecule type" value="Genomic_DNA"/>
</dbReference>
<evidence type="ECO:0000256" key="1">
    <source>
        <dbReference type="SAM" id="MobiDB-lite"/>
    </source>
</evidence>
<evidence type="ECO:0000313" key="2">
    <source>
        <dbReference type="EMBL" id="ONK73390.1"/>
    </source>
</evidence>
<feature type="region of interest" description="Disordered" evidence="1">
    <location>
        <begin position="70"/>
        <end position="98"/>
    </location>
</feature>